<sequence length="297" mass="33654">MLTVSRLGKTYPGPVVALEEIDLQLDRGLFGLLGPNGAGKSTLMRTLATLQLPDSGSARLDDIDLIAEPHRARRTIGYLPQEMGVYPRVTAREMLDYLATLKGIGPHRERRKHVEQQLARVHLADVADRRLDTFSGGMKQRFGIATAFLGQPSLVIVDEPTAGLDPYERRRFQLMLSERARDCVLLLSTHIVEDIAGLCENMALIDRGRLLQRGSPRELLQRIEGCVWEFPIAPESLEEARRRYRVLSFRPRHERLSLRVYSKQRPTPWHGDCDEGAVGAIEPDLEDLYAYHVEQRV</sequence>
<dbReference type="SMART" id="SM00382">
    <property type="entry name" value="AAA"/>
    <property type="match status" value="1"/>
</dbReference>
<gene>
    <name evidence="6" type="primary">ybhF_2</name>
    <name evidence="6" type="ORF">Pan216_28270</name>
</gene>
<dbReference type="EMBL" id="CP036279">
    <property type="protein sequence ID" value="QDU61961.1"/>
    <property type="molecule type" value="Genomic_DNA"/>
</dbReference>
<dbReference type="OrthoDB" id="9804819at2"/>
<dbReference type="AlphaFoldDB" id="A0A518B4Q0"/>
<dbReference type="GO" id="GO:0016887">
    <property type="term" value="F:ATP hydrolysis activity"/>
    <property type="evidence" value="ECO:0007669"/>
    <property type="project" value="InterPro"/>
</dbReference>
<evidence type="ECO:0000256" key="3">
    <source>
        <dbReference type="ARBA" id="ARBA00022741"/>
    </source>
</evidence>
<dbReference type="PROSITE" id="PS50893">
    <property type="entry name" value="ABC_TRANSPORTER_2"/>
    <property type="match status" value="1"/>
</dbReference>
<keyword evidence="4 6" id="KW-0067">ATP-binding</keyword>
<organism evidence="6 7">
    <name type="scientific">Kolteria novifilia</name>
    <dbReference type="NCBI Taxonomy" id="2527975"/>
    <lineage>
        <taxon>Bacteria</taxon>
        <taxon>Pseudomonadati</taxon>
        <taxon>Planctomycetota</taxon>
        <taxon>Planctomycetia</taxon>
        <taxon>Kolteriales</taxon>
        <taxon>Kolteriaceae</taxon>
        <taxon>Kolteria</taxon>
    </lineage>
</organism>
<evidence type="ECO:0000256" key="2">
    <source>
        <dbReference type="ARBA" id="ARBA00022448"/>
    </source>
</evidence>
<comment type="similarity">
    <text evidence="1">Belongs to the ABC transporter superfamily.</text>
</comment>
<dbReference type="InterPro" id="IPR003439">
    <property type="entry name" value="ABC_transporter-like_ATP-bd"/>
</dbReference>
<proteinExistence type="inferred from homology"/>
<evidence type="ECO:0000256" key="4">
    <source>
        <dbReference type="ARBA" id="ARBA00022840"/>
    </source>
</evidence>
<keyword evidence="7" id="KW-1185">Reference proteome</keyword>
<reference evidence="6 7" key="1">
    <citation type="submission" date="2019-02" db="EMBL/GenBank/DDBJ databases">
        <title>Deep-cultivation of Planctomycetes and their phenomic and genomic characterization uncovers novel biology.</title>
        <authorList>
            <person name="Wiegand S."/>
            <person name="Jogler M."/>
            <person name="Boedeker C."/>
            <person name="Pinto D."/>
            <person name="Vollmers J."/>
            <person name="Rivas-Marin E."/>
            <person name="Kohn T."/>
            <person name="Peeters S.H."/>
            <person name="Heuer A."/>
            <person name="Rast P."/>
            <person name="Oberbeckmann S."/>
            <person name="Bunk B."/>
            <person name="Jeske O."/>
            <person name="Meyerdierks A."/>
            <person name="Storesund J.E."/>
            <person name="Kallscheuer N."/>
            <person name="Luecker S."/>
            <person name="Lage O.M."/>
            <person name="Pohl T."/>
            <person name="Merkel B.J."/>
            <person name="Hornburger P."/>
            <person name="Mueller R.-W."/>
            <person name="Bruemmer F."/>
            <person name="Labrenz M."/>
            <person name="Spormann A.M."/>
            <person name="Op den Camp H."/>
            <person name="Overmann J."/>
            <person name="Amann R."/>
            <person name="Jetten M.S.M."/>
            <person name="Mascher T."/>
            <person name="Medema M.H."/>
            <person name="Devos D.P."/>
            <person name="Kaster A.-K."/>
            <person name="Ovreas L."/>
            <person name="Rohde M."/>
            <person name="Galperin M.Y."/>
            <person name="Jogler C."/>
        </authorList>
    </citation>
    <scope>NUCLEOTIDE SEQUENCE [LARGE SCALE GENOMIC DNA]</scope>
    <source>
        <strain evidence="6 7">Pan216</strain>
    </source>
</reference>
<name>A0A518B4Q0_9BACT</name>
<dbReference type="Proteomes" id="UP000317093">
    <property type="component" value="Chromosome"/>
</dbReference>
<dbReference type="KEGG" id="knv:Pan216_28270"/>
<keyword evidence="3" id="KW-0547">Nucleotide-binding</keyword>
<dbReference type="SUPFAM" id="SSF52540">
    <property type="entry name" value="P-loop containing nucleoside triphosphate hydrolases"/>
    <property type="match status" value="1"/>
</dbReference>
<dbReference type="PROSITE" id="PS00211">
    <property type="entry name" value="ABC_TRANSPORTER_1"/>
    <property type="match status" value="1"/>
</dbReference>
<evidence type="ECO:0000259" key="5">
    <source>
        <dbReference type="PROSITE" id="PS50893"/>
    </source>
</evidence>
<dbReference type="Pfam" id="PF00005">
    <property type="entry name" value="ABC_tran"/>
    <property type="match status" value="1"/>
</dbReference>
<dbReference type="InterPro" id="IPR003593">
    <property type="entry name" value="AAA+_ATPase"/>
</dbReference>
<dbReference type="GO" id="GO:0005524">
    <property type="term" value="F:ATP binding"/>
    <property type="evidence" value="ECO:0007669"/>
    <property type="project" value="UniProtKB-KW"/>
</dbReference>
<protein>
    <submittedName>
        <fullName evidence="6">Putative ABC transporter ATP-binding protein YbhF</fullName>
    </submittedName>
</protein>
<dbReference type="PANTHER" id="PTHR43335:SF2">
    <property type="entry name" value="ABC TRANSPORTER, ATP-BINDING PROTEIN"/>
    <property type="match status" value="1"/>
</dbReference>
<feature type="domain" description="ABC transporter" evidence="5">
    <location>
        <begin position="2"/>
        <end position="232"/>
    </location>
</feature>
<keyword evidence="2" id="KW-0813">Transport</keyword>
<dbReference type="PANTHER" id="PTHR43335">
    <property type="entry name" value="ABC TRANSPORTER, ATP-BINDING PROTEIN"/>
    <property type="match status" value="1"/>
</dbReference>
<dbReference type="InterPro" id="IPR017871">
    <property type="entry name" value="ABC_transporter-like_CS"/>
</dbReference>
<dbReference type="Gene3D" id="3.40.50.300">
    <property type="entry name" value="P-loop containing nucleotide triphosphate hydrolases"/>
    <property type="match status" value="1"/>
</dbReference>
<evidence type="ECO:0000313" key="6">
    <source>
        <dbReference type="EMBL" id="QDU61961.1"/>
    </source>
</evidence>
<dbReference type="RefSeq" id="WP_145258480.1">
    <property type="nucleotide sequence ID" value="NZ_CP036279.1"/>
</dbReference>
<evidence type="ECO:0000313" key="7">
    <source>
        <dbReference type="Proteomes" id="UP000317093"/>
    </source>
</evidence>
<dbReference type="InterPro" id="IPR027417">
    <property type="entry name" value="P-loop_NTPase"/>
</dbReference>
<accession>A0A518B4Q0</accession>
<evidence type="ECO:0000256" key="1">
    <source>
        <dbReference type="ARBA" id="ARBA00005417"/>
    </source>
</evidence>